<keyword evidence="7 10" id="KW-0472">Membrane</keyword>
<dbReference type="InterPro" id="IPR020846">
    <property type="entry name" value="MFS_dom"/>
</dbReference>
<dbReference type="GeneID" id="18869543"/>
<feature type="transmembrane region" description="Helical" evidence="10">
    <location>
        <begin position="493"/>
        <end position="509"/>
    </location>
</feature>
<dbReference type="InterPro" id="IPR036259">
    <property type="entry name" value="MFS_trans_sf"/>
</dbReference>
<feature type="transmembrane region" description="Helical" evidence="10">
    <location>
        <begin position="204"/>
        <end position="223"/>
    </location>
</feature>
<reference evidence="12 13" key="1">
    <citation type="journal article" date="2011" name="Proc. Natl. Acad. Sci. U.S.A.">
        <title>Comparative genomics of xylose-fermenting fungi for enhanced biofuel production.</title>
        <authorList>
            <person name="Wohlbach D.J."/>
            <person name="Kuo A."/>
            <person name="Sato T.K."/>
            <person name="Potts K.M."/>
            <person name="Salamov A.A."/>
            <person name="LaButti K.M."/>
            <person name="Sun H."/>
            <person name="Clum A."/>
            <person name="Pangilinan J.L."/>
            <person name="Lindquist E.A."/>
            <person name="Lucas S."/>
            <person name="Lapidus A."/>
            <person name="Jin M."/>
            <person name="Gunawan C."/>
            <person name="Balan V."/>
            <person name="Dale B.E."/>
            <person name="Jeffries T.W."/>
            <person name="Zinkel R."/>
            <person name="Barry K.W."/>
            <person name="Grigoriev I.V."/>
            <person name="Gasch A.P."/>
        </authorList>
    </citation>
    <scope>NUCLEOTIDE SEQUENCE [LARGE SCALE GENOMIC DNA]</scope>
    <source>
        <strain evidence="13">NRRL Y-27907 / 11-Y1</strain>
    </source>
</reference>
<evidence type="ECO:0000313" key="13">
    <source>
        <dbReference type="Proteomes" id="UP000000709"/>
    </source>
</evidence>
<accession>G3AE03</accession>
<dbReference type="InterPro" id="IPR003663">
    <property type="entry name" value="Sugar/inositol_transpt"/>
</dbReference>
<dbReference type="NCBIfam" id="TIGR00879">
    <property type="entry name" value="SP"/>
    <property type="match status" value="1"/>
</dbReference>
<dbReference type="GO" id="GO:0000023">
    <property type="term" value="P:maltose metabolic process"/>
    <property type="evidence" value="ECO:0007669"/>
    <property type="project" value="UniProtKB-KW"/>
</dbReference>
<evidence type="ECO:0000256" key="3">
    <source>
        <dbReference type="ARBA" id="ARBA00022448"/>
    </source>
</evidence>
<feature type="transmembrane region" description="Helical" evidence="10">
    <location>
        <begin position="170"/>
        <end position="192"/>
    </location>
</feature>
<dbReference type="InterPro" id="IPR050360">
    <property type="entry name" value="MFS_Sugar_Transporters"/>
</dbReference>
<dbReference type="Pfam" id="PF00083">
    <property type="entry name" value="Sugar_tr"/>
    <property type="match status" value="1"/>
</dbReference>
<evidence type="ECO:0000256" key="6">
    <source>
        <dbReference type="ARBA" id="ARBA00022989"/>
    </source>
</evidence>
<proteinExistence type="inferred from homology"/>
<keyword evidence="13" id="KW-1185">Reference proteome</keyword>
<dbReference type="FunCoup" id="G3AE03">
    <property type="interactions" value="58"/>
</dbReference>
<protein>
    <submittedName>
        <fullName evidence="12">Uncharacterized protein MAL1</fullName>
    </submittedName>
</protein>
<dbReference type="HOGENOM" id="CLU_001265_11_5_1"/>
<dbReference type="InParanoid" id="G3AE03"/>
<feature type="transmembrane region" description="Helical" evidence="10">
    <location>
        <begin position="461"/>
        <end position="481"/>
    </location>
</feature>
<dbReference type="GO" id="GO:0005351">
    <property type="term" value="F:carbohydrate:proton symporter activity"/>
    <property type="evidence" value="ECO:0007669"/>
    <property type="project" value="TreeGrafter"/>
</dbReference>
<dbReference type="RefSeq" id="XP_007372139.1">
    <property type="nucleotide sequence ID" value="XM_007372077.1"/>
</dbReference>
<keyword evidence="8" id="KW-0462">Maltose metabolism</keyword>
<dbReference type="AlphaFoldDB" id="G3AE03"/>
<keyword evidence="5 10" id="KW-0812">Transmembrane</keyword>
<feature type="transmembrane region" description="Helical" evidence="10">
    <location>
        <begin position="427"/>
        <end position="449"/>
    </location>
</feature>
<dbReference type="PROSITE" id="PS50850">
    <property type="entry name" value="MFS"/>
    <property type="match status" value="1"/>
</dbReference>
<keyword evidence="4" id="KW-0762">Sugar transport</keyword>
<evidence type="ECO:0000256" key="1">
    <source>
        <dbReference type="ARBA" id="ARBA00004141"/>
    </source>
</evidence>
<evidence type="ECO:0000256" key="4">
    <source>
        <dbReference type="ARBA" id="ARBA00022597"/>
    </source>
</evidence>
<feature type="transmembrane region" description="Helical" evidence="10">
    <location>
        <begin position="147"/>
        <end position="164"/>
    </location>
</feature>
<dbReference type="SUPFAM" id="SSF103473">
    <property type="entry name" value="MFS general substrate transporter"/>
    <property type="match status" value="1"/>
</dbReference>
<feature type="transmembrane region" description="Helical" evidence="10">
    <location>
        <begin position="363"/>
        <end position="384"/>
    </location>
</feature>
<feature type="transmembrane region" description="Helical" evidence="10">
    <location>
        <begin position="330"/>
        <end position="351"/>
    </location>
</feature>
<dbReference type="InterPro" id="IPR005828">
    <property type="entry name" value="MFS_sugar_transport-like"/>
</dbReference>
<feature type="domain" description="Major facilitator superfamily (MFS) profile" evidence="11">
    <location>
        <begin position="68"/>
        <end position="515"/>
    </location>
</feature>
<evidence type="ECO:0000256" key="5">
    <source>
        <dbReference type="ARBA" id="ARBA00022692"/>
    </source>
</evidence>
<dbReference type="FunFam" id="1.20.1250.20:FF:000254">
    <property type="entry name" value="MAL31p Maltose permease"/>
    <property type="match status" value="1"/>
</dbReference>
<keyword evidence="3 9" id="KW-0813">Transport</keyword>
<dbReference type="PANTHER" id="PTHR48022">
    <property type="entry name" value="PLASTIDIC GLUCOSE TRANSPORTER 4"/>
    <property type="match status" value="1"/>
</dbReference>
<evidence type="ECO:0000256" key="2">
    <source>
        <dbReference type="ARBA" id="ARBA00010992"/>
    </source>
</evidence>
<evidence type="ECO:0000256" key="10">
    <source>
        <dbReference type="SAM" id="Phobius"/>
    </source>
</evidence>
<dbReference type="EMBL" id="GL996499">
    <property type="protein sequence ID" value="EGW34727.1"/>
    <property type="molecule type" value="Genomic_DNA"/>
</dbReference>
<comment type="subcellular location">
    <subcellularLocation>
        <location evidence="1">Membrane</location>
        <topology evidence="1">Multi-pass membrane protein</topology>
    </subcellularLocation>
</comment>
<keyword evidence="6 10" id="KW-1133">Transmembrane helix</keyword>
<dbReference type="PANTHER" id="PTHR48022:SF5">
    <property type="entry name" value="ALPHA-GLUCOSIDES PERMEASE MPH2-RELATED"/>
    <property type="match status" value="1"/>
</dbReference>
<evidence type="ECO:0000256" key="8">
    <source>
        <dbReference type="ARBA" id="ARBA00026248"/>
    </source>
</evidence>
<evidence type="ECO:0000256" key="9">
    <source>
        <dbReference type="RuleBase" id="RU003346"/>
    </source>
</evidence>
<comment type="similarity">
    <text evidence="2 9">Belongs to the major facilitator superfamily. Sugar transporter (TC 2.A.1.1) family.</text>
</comment>
<gene>
    <name evidence="12" type="primary">MAL1</name>
    <name evidence="12" type="ORF">SPAPADRAFT_130974</name>
</gene>
<name>G3AE03_SPAPN</name>
<evidence type="ECO:0000313" key="12">
    <source>
        <dbReference type="EMBL" id="EGW34727.1"/>
    </source>
</evidence>
<dbReference type="KEGG" id="spaa:SPAPADRAFT_130974"/>
<evidence type="ECO:0000259" key="11">
    <source>
        <dbReference type="PROSITE" id="PS50850"/>
    </source>
</evidence>
<dbReference type="InterPro" id="IPR005829">
    <property type="entry name" value="Sugar_transporter_CS"/>
</dbReference>
<dbReference type="OMA" id="YELTAAW"/>
<feature type="transmembrane region" description="Helical" evidence="10">
    <location>
        <begin position="391"/>
        <end position="415"/>
    </location>
</feature>
<dbReference type="PROSITE" id="PS00217">
    <property type="entry name" value="SUGAR_TRANSPORT_2"/>
    <property type="match status" value="1"/>
</dbReference>
<evidence type="ECO:0000256" key="7">
    <source>
        <dbReference type="ARBA" id="ARBA00023136"/>
    </source>
</evidence>
<sequence>MSTSSIDEKYKGVTLVEERTETESQNADIDDYISKFLDMSNEAKDNDQKEKHMPLGECIRTFPKAVMWSIILSTALIMEGYDTNLLSSFFAYPGFARKFGDWYPDIQQYQIPARWQTGLSMGYNCGQLIGLFLAGIFADMIGYRKTLMPALIASVGLIFIQFFAPNREVLLFSYVLLGINWGSYQTITVTYASEVAPTTLRVYLTTYVNVCWVFGQLISSGVIKGISTMQGEHAYRIAFAIQWIWPLPLCLGVYLAPESPWFLVKKGRYQEAKKSLTRLLTENKNLPKKEILAEHMLTKIQMTIKEEDALKSGGSIKDCFTGVNLRRTRIAGFTWLVQSITGSCLMGYSTYFYTQAGLPESMAFNFSIIQYCLGIIGTVGSWFLSQKVGRFGIYFYGLCCMSVLLLIVGGLGVSGSKNASWGVGSMLLIYTFTYDLTIGPLCYCIVAEIPSARLRARTVMLARNLYNLANIIVGIITPYMLNPTEWNWKAKSGFLWAGFAILSSIWVYFELPETKGRSFAELDKLFHDKVPARKFKSTEVETFDAVQMMEKLGEQGVKDFIVQKERVGTEDQISVDDSE</sequence>
<dbReference type="Proteomes" id="UP000000709">
    <property type="component" value="Unassembled WGS sequence"/>
</dbReference>
<feature type="transmembrane region" description="Helical" evidence="10">
    <location>
        <begin position="121"/>
        <end position="140"/>
    </location>
</feature>
<dbReference type="OrthoDB" id="6612291at2759"/>
<dbReference type="eggNOG" id="KOG0254">
    <property type="taxonomic scope" value="Eukaryota"/>
</dbReference>
<dbReference type="GO" id="GO:0016020">
    <property type="term" value="C:membrane"/>
    <property type="evidence" value="ECO:0007669"/>
    <property type="project" value="UniProtKB-SubCell"/>
</dbReference>
<organism evidence="13">
    <name type="scientific">Spathaspora passalidarum (strain NRRL Y-27907 / 11-Y1)</name>
    <dbReference type="NCBI Taxonomy" id="619300"/>
    <lineage>
        <taxon>Eukaryota</taxon>
        <taxon>Fungi</taxon>
        <taxon>Dikarya</taxon>
        <taxon>Ascomycota</taxon>
        <taxon>Saccharomycotina</taxon>
        <taxon>Pichiomycetes</taxon>
        <taxon>Debaryomycetaceae</taxon>
        <taxon>Spathaspora</taxon>
    </lineage>
</organism>
<dbReference type="Gene3D" id="1.20.1250.20">
    <property type="entry name" value="MFS general substrate transporter like domains"/>
    <property type="match status" value="1"/>
</dbReference>